<evidence type="ECO:0000313" key="12">
    <source>
        <dbReference type="EMBL" id="TPX31042.1"/>
    </source>
</evidence>
<dbReference type="CDD" id="cd14500">
    <property type="entry name" value="PTP-IVa"/>
    <property type="match status" value="1"/>
</dbReference>
<feature type="domain" description="Tyrosine-protein phosphatase" evidence="10">
    <location>
        <begin position="23"/>
        <end position="198"/>
    </location>
</feature>
<dbReference type="FunFam" id="3.90.190.10:FF:000086">
    <property type="entry name" value="Protein tyrosine phosphatase-like protein"/>
    <property type="match status" value="1"/>
</dbReference>
<keyword evidence="5" id="KW-0904">Protein phosphatase</keyword>
<comment type="catalytic activity">
    <reaction evidence="9">
        <text>O-phospho-L-tyrosyl-[protein] + H2O = L-tyrosyl-[protein] + phosphate</text>
        <dbReference type="Rhea" id="RHEA:10684"/>
        <dbReference type="Rhea" id="RHEA-COMP:10136"/>
        <dbReference type="Rhea" id="RHEA-COMP:20101"/>
        <dbReference type="ChEBI" id="CHEBI:15377"/>
        <dbReference type="ChEBI" id="CHEBI:43474"/>
        <dbReference type="ChEBI" id="CHEBI:46858"/>
        <dbReference type="ChEBI" id="CHEBI:61978"/>
        <dbReference type="EC" id="3.1.3.48"/>
    </reaction>
</comment>
<keyword evidence="3" id="KW-0488">Methylation</keyword>
<dbReference type="Proteomes" id="UP000317494">
    <property type="component" value="Unassembled WGS sequence"/>
</dbReference>
<keyword evidence="7" id="KW-0449">Lipoprotein</keyword>
<comment type="caution">
    <text evidence="13">The sequence shown here is derived from an EMBL/GenBank/DDBJ whole genome shotgun (WGS) entry which is preliminary data.</text>
</comment>
<dbReference type="InterPro" id="IPR029021">
    <property type="entry name" value="Prot-tyrosine_phosphatase-like"/>
</dbReference>
<proteinExistence type="inferred from homology"/>
<evidence type="ECO:0000256" key="2">
    <source>
        <dbReference type="ARBA" id="ARBA00013064"/>
    </source>
</evidence>
<gene>
    <name evidence="13" type="ORF">SeLEV6574_g06104</name>
    <name evidence="12" type="ORF">SeMB42_g07827</name>
</gene>
<evidence type="ECO:0000256" key="4">
    <source>
        <dbReference type="ARBA" id="ARBA00022801"/>
    </source>
</evidence>
<dbReference type="STRING" id="286115.A0A507CQP5"/>
<evidence type="ECO:0000256" key="3">
    <source>
        <dbReference type="ARBA" id="ARBA00022481"/>
    </source>
</evidence>
<evidence type="ECO:0000256" key="5">
    <source>
        <dbReference type="ARBA" id="ARBA00022912"/>
    </source>
</evidence>
<dbReference type="Proteomes" id="UP000320475">
    <property type="component" value="Unassembled WGS sequence"/>
</dbReference>
<keyword evidence="8" id="KW-0636">Prenylation</keyword>
<dbReference type="InterPro" id="IPR020422">
    <property type="entry name" value="TYR_PHOSPHATASE_DUAL_dom"/>
</dbReference>
<dbReference type="AlphaFoldDB" id="A0A507CQP5"/>
<evidence type="ECO:0000313" key="13">
    <source>
        <dbReference type="EMBL" id="TPX41408.1"/>
    </source>
</evidence>
<evidence type="ECO:0000259" key="10">
    <source>
        <dbReference type="PROSITE" id="PS50054"/>
    </source>
</evidence>
<evidence type="ECO:0000256" key="8">
    <source>
        <dbReference type="ARBA" id="ARBA00023289"/>
    </source>
</evidence>
<comment type="similarity">
    <text evidence="1">Belongs to the protein-tyrosine phosphatase family.</text>
</comment>
<dbReference type="EMBL" id="QEAN01000639">
    <property type="protein sequence ID" value="TPX31042.1"/>
    <property type="molecule type" value="Genomic_DNA"/>
</dbReference>
<dbReference type="SUPFAM" id="SSF52799">
    <property type="entry name" value="(Phosphotyrosine protein) phosphatases II"/>
    <property type="match status" value="1"/>
</dbReference>
<evidence type="ECO:0000313" key="14">
    <source>
        <dbReference type="Proteomes" id="UP000317494"/>
    </source>
</evidence>
<protein>
    <recommendedName>
        <fullName evidence="2">protein-tyrosine-phosphatase</fullName>
        <ecNumber evidence="2">3.1.3.48</ecNumber>
    </recommendedName>
</protein>
<sequence>MASMARGHSKDSAAPAAPRLPNMPSLIEFGRLRFLVFDAPTEKTLESYAAEMERHGVTDVVRVCEPTYEKVELEKRGIRVHDLPFTDGEAPPASVVNTWLDLVQGRFGLDGKKAAAHGAVAAAANGSGAGAGLGPCLGVHCVAGLGRAPVLVAMALIEFGMNPLDSVIFIRERRKGAINARQLKFIENYRRRTKEKSCIIC</sequence>
<keyword evidence="14" id="KW-1185">Reference proteome</keyword>
<feature type="domain" description="Tyrosine specific protein phosphatases" evidence="11">
    <location>
        <begin position="134"/>
        <end position="185"/>
    </location>
</feature>
<evidence type="ECO:0000256" key="6">
    <source>
        <dbReference type="ARBA" id="ARBA00023157"/>
    </source>
</evidence>
<reference evidence="14 15" key="1">
    <citation type="journal article" date="2019" name="Sci. Rep.">
        <title>Comparative genomics of chytrid fungi reveal insights into the obligate biotrophic and pathogenic lifestyle of Synchytrium endobioticum.</title>
        <authorList>
            <person name="van de Vossenberg B.T.L.H."/>
            <person name="Warris S."/>
            <person name="Nguyen H.D.T."/>
            <person name="van Gent-Pelzer M.P.E."/>
            <person name="Joly D.L."/>
            <person name="van de Geest H.C."/>
            <person name="Bonants P.J.M."/>
            <person name="Smith D.S."/>
            <person name="Levesque C.A."/>
            <person name="van der Lee T.A.J."/>
        </authorList>
    </citation>
    <scope>NUCLEOTIDE SEQUENCE [LARGE SCALE GENOMIC DNA]</scope>
    <source>
        <strain evidence="13 15">LEV6574</strain>
        <strain evidence="12 14">MB42</strain>
    </source>
</reference>
<dbReference type="Gene3D" id="3.90.190.10">
    <property type="entry name" value="Protein tyrosine phosphatase superfamily"/>
    <property type="match status" value="1"/>
</dbReference>
<evidence type="ECO:0000256" key="9">
    <source>
        <dbReference type="ARBA" id="ARBA00051722"/>
    </source>
</evidence>
<dbReference type="InterPro" id="IPR000387">
    <property type="entry name" value="Tyr_Pase_dom"/>
</dbReference>
<evidence type="ECO:0000256" key="7">
    <source>
        <dbReference type="ARBA" id="ARBA00023288"/>
    </source>
</evidence>
<evidence type="ECO:0000259" key="11">
    <source>
        <dbReference type="PROSITE" id="PS50056"/>
    </source>
</evidence>
<dbReference type="GO" id="GO:0004725">
    <property type="term" value="F:protein tyrosine phosphatase activity"/>
    <property type="evidence" value="ECO:0007669"/>
    <property type="project" value="UniProtKB-EC"/>
</dbReference>
<dbReference type="PROSITE" id="PS50056">
    <property type="entry name" value="TYR_PHOSPHATASE_2"/>
    <property type="match status" value="1"/>
</dbReference>
<keyword evidence="4" id="KW-0378">Hydrolase</keyword>
<evidence type="ECO:0000313" key="15">
    <source>
        <dbReference type="Proteomes" id="UP000320475"/>
    </source>
</evidence>
<dbReference type="EMBL" id="QEAM01000322">
    <property type="protein sequence ID" value="TPX41408.1"/>
    <property type="molecule type" value="Genomic_DNA"/>
</dbReference>
<name>A0A507CQP5_9FUNG</name>
<dbReference type="OrthoDB" id="5632at2759"/>
<dbReference type="GO" id="GO:0005737">
    <property type="term" value="C:cytoplasm"/>
    <property type="evidence" value="ECO:0007669"/>
    <property type="project" value="UniProtKB-ARBA"/>
</dbReference>
<evidence type="ECO:0000256" key="1">
    <source>
        <dbReference type="ARBA" id="ARBA00009580"/>
    </source>
</evidence>
<dbReference type="InterPro" id="IPR050561">
    <property type="entry name" value="PTP"/>
</dbReference>
<dbReference type="VEuPathDB" id="FungiDB:SeMB42_g07827"/>
<dbReference type="PROSITE" id="PS50054">
    <property type="entry name" value="TYR_PHOSPHATASE_DUAL"/>
    <property type="match status" value="1"/>
</dbReference>
<dbReference type="EC" id="3.1.3.48" evidence="2"/>
<accession>A0A507CQP5</accession>
<organism evidence="13 15">
    <name type="scientific">Synchytrium endobioticum</name>
    <dbReference type="NCBI Taxonomy" id="286115"/>
    <lineage>
        <taxon>Eukaryota</taxon>
        <taxon>Fungi</taxon>
        <taxon>Fungi incertae sedis</taxon>
        <taxon>Chytridiomycota</taxon>
        <taxon>Chytridiomycota incertae sedis</taxon>
        <taxon>Chytridiomycetes</taxon>
        <taxon>Synchytriales</taxon>
        <taxon>Synchytriaceae</taxon>
        <taxon>Synchytrium</taxon>
    </lineage>
</organism>
<dbReference type="PANTHER" id="PTHR23339">
    <property type="entry name" value="TYROSINE SPECIFIC PROTEIN PHOSPHATASE AND DUAL SPECIFICITY PROTEIN PHOSPHATASE"/>
    <property type="match status" value="1"/>
</dbReference>
<keyword evidence="6" id="KW-1015">Disulfide bond</keyword>